<dbReference type="PROSITE" id="PS51257">
    <property type="entry name" value="PROKAR_LIPOPROTEIN"/>
    <property type="match status" value="1"/>
</dbReference>
<dbReference type="EMBL" id="SADV01000027">
    <property type="protein sequence ID" value="TQR28538.1"/>
    <property type="molecule type" value="Genomic_DNA"/>
</dbReference>
<dbReference type="RefSeq" id="WP_142510530.1">
    <property type="nucleotide sequence ID" value="NZ_SADV01000027.1"/>
</dbReference>
<dbReference type="AlphaFoldDB" id="A0A544U8X8"/>
<proteinExistence type="predicted"/>
<dbReference type="OrthoDB" id="2740293at2"/>
<evidence type="ECO:0000313" key="1">
    <source>
        <dbReference type="EMBL" id="TQR28538.1"/>
    </source>
</evidence>
<name>A0A544U8X8_LYSSH</name>
<evidence type="ECO:0000313" key="2">
    <source>
        <dbReference type="Proteomes" id="UP000317944"/>
    </source>
</evidence>
<organism evidence="1 2">
    <name type="scientific">Lysinibacillus sphaericus</name>
    <name type="common">Bacillus sphaericus</name>
    <dbReference type="NCBI Taxonomy" id="1421"/>
    <lineage>
        <taxon>Bacteria</taxon>
        <taxon>Bacillati</taxon>
        <taxon>Bacillota</taxon>
        <taxon>Bacilli</taxon>
        <taxon>Bacillales</taxon>
        <taxon>Bacillaceae</taxon>
        <taxon>Lysinibacillus</taxon>
    </lineage>
</organism>
<accession>A0A544U8X8</accession>
<sequence length="157" mass="17965">MKRKLFLFLLLLGLLLGGCIKKDEEGKFVIDEVSTSALESGKNYYIITAIRWTGNGNVIINDIDLLHAESNIQHQFYAGESGKKLGVYKRDKEDIGELKDIKDWTIEKEGILILSFQLEDVKKNPKRQIKILYTVNDKQQEQIIDSSTIQNLYTTAK</sequence>
<protein>
    <submittedName>
        <fullName evidence="1">Uncharacterized protein</fullName>
    </submittedName>
</protein>
<gene>
    <name evidence="1" type="ORF">C7Y47_21025</name>
</gene>
<comment type="caution">
    <text evidence="1">The sequence shown here is derived from an EMBL/GenBank/DDBJ whole genome shotgun (WGS) entry which is preliminary data.</text>
</comment>
<dbReference type="Proteomes" id="UP000317944">
    <property type="component" value="Unassembled WGS sequence"/>
</dbReference>
<reference evidence="1 2" key="1">
    <citation type="submission" date="2018-03" db="EMBL/GenBank/DDBJ databases">
        <title>Aerobic endospore-forming bacteria genome sequencing and assembly.</title>
        <authorList>
            <person name="Cavalcante D.A."/>
            <person name="Driks A."/>
            <person name="Putonti C."/>
            <person name="De-Souza M.T."/>
        </authorList>
    </citation>
    <scope>NUCLEOTIDE SEQUENCE [LARGE SCALE GENOMIC DNA]</scope>
    <source>
        <strain evidence="1 2">SDF0037</strain>
    </source>
</reference>